<dbReference type="PIRSF" id="PIRSF014899">
    <property type="entry name" value="UCP014899"/>
    <property type="match status" value="1"/>
</dbReference>
<dbReference type="EMBL" id="CP041730">
    <property type="protein sequence ID" value="QDQ27909.1"/>
    <property type="molecule type" value="Genomic_DNA"/>
</dbReference>
<dbReference type="InterPro" id="IPR043472">
    <property type="entry name" value="Macro_dom-like"/>
</dbReference>
<proteinExistence type="predicted"/>
<dbReference type="PANTHER" id="PTHR35596">
    <property type="entry name" value="DUF2263 DOMAIN-CONTAINING PROTEIN"/>
    <property type="match status" value="1"/>
</dbReference>
<dbReference type="Pfam" id="PF10021">
    <property type="entry name" value="PARG_cat_microb"/>
    <property type="match status" value="1"/>
</dbReference>
<dbReference type="NCBIfam" id="TIGR02452">
    <property type="entry name" value="TIGR02452 family protein"/>
    <property type="match status" value="1"/>
</dbReference>
<feature type="domain" description="Microbial-type PARG catalytic" evidence="1">
    <location>
        <begin position="30"/>
        <end position="178"/>
    </location>
</feature>
<gene>
    <name evidence="2" type="ORF">FNU76_17025</name>
</gene>
<keyword evidence="3" id="KW-1185">Reference proteome</keyword>
<dbReference type="InterPro" id="IPR012664">
    <property type="entry name" value="CHP02452"/>
</dbReference>
<dbReference type="InterPro" id="IPR019261">
    <property type="entry name" value="PARG_cat_microbial"/>
</dbReference>
<organism evidence="2 3">
    <name type="scientific">Chitinimonas arctica</name>
    <dbReference type="NCBI Taxonomy" id="2594795"/>
    <lineage>
        <taxon>Bacteria</taxon>
        <taxon>Pseudomonadati</taxon>
        <taxon>Pseudomonadota</taxon>
        <taxon>Betaproteobacteria</taxon>
        <taxon>Neisseriales</taxon>
        <taxon>Chitinibacteraceae</taxon>
        <taxon>Chitinimonas</taxon>
    </lineage>
</organism>
<dbReference type="SUPFAM" id="SSF52949">
    <property type="entry name" value="Macro domain-like"/>
    <property type="match status" value="1"/>
</dbReference>
<accession>A0A516SIC6</accession>
<dbReference type="RefSeq" id="WP_144279296.1">
    <property type="nucleotide sequence ID" value="NZ_CP041730.1"/>
</dbReference>
<dbReference type="PANTHER" id="PTHR35596:SF1">
    <property type="entry name" value="MICROBIAL-TYPE PARG CATALYTIC DOMAIN-CONTAINING PROTEIN"/>
    <property type="match status" value="1"/>
</dbReference>
<sequence length="298" mass="32830">MACLARQRHFNIEKKKNESVNNREQRAAIAQDTLAILKRGHYRNLHGDHVDIGEAIQSAISQSIHYRGDALRVLAAQQTPDAADACEIQVNNESTLAAASRLVAQGHDVLCLNFASARNPGGGFLGGSEAQEENLAKSSALYPCIAQMTDMYEANRKMTSCVYLDDMIYSPQVPVFRDDAYQYLDAAYQVSIVTAPAVNSGAVARNEPERVSELANIMRQRIELLLALAKHHGHQTLVLGAWGCGVFGNDPGEMASWFALHLRDNPVYRNAFRQVCFAVLDRRDNGTYAAFAKQFGSD</sequence>
<dbReference type="Gene3D" id="3.40.220.10">
    <property type="entry name" value="Leucine Aminopeptidase, subunit E, domain 1"/>
    <property type="match status" value="1"/>
</dbReference>
<evidence type="ECO:0000313" key="3">
    <source>
        <dbReference type="Proteomes" id="UP000317550"/>
    </source>
</evidence>
<dbReference type="KEGG" id="cari:FNU76_17025"/>
<dbReference type="OrthoDB" id="9806181at2"/>
<dbReference type="AlphaFoldDB" id="A0A516SIC6"/>
<evidence type="ECO:0000259" key="1">
    <source>
        <dbReference type="Pfam" id="PF10021"/>
    </source>
</evidence>
<evidence type="ECO:0000313" key="2">
    <source>
        <dbReference type="EMBL" id="QDQ27909.1"/>
    </source>
</evidence>
<dbReference type="Proteomes" id="UP000317550">
    <property type="component" value="Chromosome"/>
</dbReference>
<reference evidence="3" key="1">
    <citation type="submission" date="2019-07" db="EMBL/GenBank/DDBJ databases">
        <title>Chitinimonas sp. nov., isolated from Ny-Alesund, arctica soil.</title>
        <authorList>
            <person name="Xu Q."/>
            <person name="Peng F."/>
        </authorList>
    </citation>
    <scope>NUCLEOTIDE SEQUENCE [LARGE SCALE GENOMIC DNA]</scope>
    <source>
        <strain evidence="3">R3-44</strain>
    </source>
</reference>
<protein>
    <submittedName>
        <fullName evidence="2">TIGR02452 family protein</fullName>
    </submittedName>
</protein>
<name>A0A516SIC6_9NEIS</name>